<accession>A0A1J8R6Y5</accession>
<keyword evidence="3" id="KW-1185">Reference proteome</keyword>
<feature type="region of interest" description="Disordered" evidence="1">
    <location>
        <begin position="70"/>
        <end position="93"/>
    </location>
</feature>
<dbReference type="GO" id="GO:0000462">
    <property type="term" value="P:maturation of SSU-rRNA from tricistronic rRNA transcript (SSU-rRNA, 5.8S rRNA, LSU-rRNA)"/>
    <property type="evidence" value="ECO:0007669"/>
    <property type="project" value="TreeGrafter"/>
</dbReference>
<feature type="compositionally biased region" description="Basic and acidic residues" evidence="1">
    <location>
        <begin position="329"/>
        <end position="351"/>
    </location>
</feature>
<name>A0A1J8R6Y5_9AGAM</name>
<organism evidence="2 3">
    <name type="scientific">Rhizopogon vesiculosus</name>
    <dbReference type="NCBI Taxonomy" id="180088"/>
    <lineage>
        <taxon>Eukaryota</taxon>
        <taxon>Fungi</taxon>
        <taxon>Dikarya</taxon>
        <taxon>Basidiomycota</taxon>
        <taxon>Agaricomycotina</taxon>
        <taxon>Agaricomycetes</taxon>
        <taxon>Agaricomycetidae</taxon>
        <taxon>Boletales</taxon>
        <taxon>Suillineae</taxon>
        <taxon>Rhizopogonaceae</taxon>
        <taxon>Rhizopogon</taxon>
    </lineage>
</organism>
<gene>
    <name evidence="2" type="ORF">AZE42_12813</name>
</gene>
<evidence type="ECO:0000313" key="3">
    <source>
        <dbReference type="Proteomes" id="UP000183567"/>
    </source>
</evidence>
<sequence>MVDSQVVCSILDEMTSSMASVRNVIQSLKEKLKTSDEMDMKEGISLLSLKHHLLLSYLQSLVLVSTRRATGDSLTDRTPPNSPFSTVDREARGSGAGDLVDSMIEGRIVLEKIKVLESRMRYQIEKLVRVAEEAPSGKDVAEGIILFAVVTLSPYQYALSDPLAFRPNPQNLADNEQRSDEEQEGHSDVEYQDGIYRPPKLAPMPYTETGADKRSKRQPVPKALSSLLHQDPSRPHIEGTSGLGSMPSLASDRAREIQRLKDFEEENFTRLVMKKKDARRRRKDEEDLALGGTGSGKGRKRGRGLEDEFADVLHSIGRTKMGALGDGYEELRQRGKKADALSRSRTRRGENLEGTDGDGSRLKKKTRFEKERTALHKKTKTRKR</sequence>
<feature type="compositionally biased region" description="Basic residues" evidence="1">
    <location>
        <begin position="375"/>
        <end position="384"/>
    </location>
</feature>
<dbReference type="AlphaFoldDB" id="A0A1J8R6Y5"/>
<protein>
    <recommendedName>
        <fullName evidence="4">Neuroguidin</fullName>
    </recommendedName>
</protein>
<feature type="compositionally biased region" description="Basic and acidic residues" evidence="1">
    <location>
        <begin position="175"/>
        <end position="189"/>
    </location>
</feature>
<dbReference type="InterPro" id="IPR007146">
    <property type="entry name" value="Sas10/Utp3/C1D"/>
</dbReference>
<comment type="caution">
    <text evidence="2">The sequence shown here is derived from an EMBL/GenBank/DDBJ whole genome shotgun (WGS) entry which is preliminary data.</text>
</comment>
<feature type="region of interest" description="Disordered" evidence="1">
    <location>
        <begin position="321"/>
        <end position="384"/>
    </location>
</feature>
<feature type="compositionally biased region" description="Polar residues" evidence="1">
    <location>
        <begin position="72"/>
        <end position="85"/>
    </location>
</feature>
<dbReference type="GO" id="GO:0032040">
    <property type="term" value="C:small-subunit processome"/>
    <property type="evidence" value="ECO:0007669"/>
    <property type="project" value="TreeGrafter"/>
</dbReference>
<reference evidence="2 3" key="1">
    <citation type="submission" date="2016-03" db="EMBL/GenBank/DDBJ databases">
        <title>Comparative genomics of the ectomycorrhizal sister species Rhizopogon vinicolor and Rhizopogon vesiculosus (Basidiomycota: Boletales) reveals a divergence of the mating type B locus.</title>
        <authorList>
            <person name="Mujic A.B."/>
            <person name="Kuo A."/>
            <person name="Tritt A."/>
            <person name="Lipzen A."/>
            <person name="Chen C."/>
            <person name="Johnson J."/>
            <person name="Sharma A."/>
            <person name="Barry K."/>
            <person name="Grigoriev I.V."/>
            <person name="Spatafora J.W."/>
        </authorList>
    </citation>
    <scope>NUCLEOTIDE SEQUENCE [LARGE SCALE GENOMIC DNA]</scope>
    <source>
        <strain evidence="2 3">AM-OR11-056</strain>
    </source>
</reference>
<evidence type="ECO:0008006" key="4">
    <source>
        <dbReference type="Google" id="ProtNLM"/>
    </source>
</evidence>
<proteinExistence type="predicted"/>
<dbReference type="OrthoDB" id="203440at2759"/>
<dbReference type="STRING" id="180088.A0A1J8R6Y5"/>
<dbReference type="PANTHER" id="PTHR13237">
    <property type="entry name" value="SOMETHING ABOUT SILENCING PROTEIN 10-RELATED"/>
    <property type="match status" value="1"/>
</dbReference>
<feature type="region of interest" description="Disordered" evidence="1">
    <location>
        <begin position="168"/>
        <end position="252"/>
    </location>
</feature>
<dbReference type="Proteomes" id="UP000183567">
    <property type="component" value="Unassembled WGS sequence"/>
</dbReference>
<dbReference type="Pfam" id="PF04000">
    <property type="entry name" value="Sas10_Utp3"/>
    <property type="match status" value="1"/>
</dbReference>
<evidence type="ECO:0000313" key="2">
    <source>
        <dbReference type="EMBL" id="OJA17538.1"/>
    </source>
</evidence>
<evidence type="ECO:0000256" key="1">
    <source>
        <dbReference type="SAM" id="MobiDB-lite"/>
    </source>
</evidence>
<dbReference type="EMBL" id="LVVM01001953">
    <property type="protein sequence ID" value="OJA17538.1"/>
    <property type="molecule type" value="Genomic_DNA"/>
</dbReference>
<feature type="region of interest" description="Disordered" evidence="1">
    <location>
        <begin position="274"/>
        <end position="306"/>
    </location>
</feature>
<dbReference type="PANTHER" id="PTHR13237:SF9">
    <property type="entry name" value="NEUROGUIDIN"/>
    <property type="match status" value="1"/>
</dbReference>